<evidence type="ECO:0000313" key="3">
    <source>
        <dbReference type="Proteomes" id="UP000242705"/>
    </source>
</evidence>
<proteinExistence type="predicted"/>
<protein>
    <recommendedName>
        <fullName evidence="1">Integrase catalytic domain-containing protein</fullName>
    </recommendedName>
</protein>
<accession>A0A2T2WRB6</accession>
<dbReference type="InterPro" id="IPR012337">
    <property type="entry name" value="RNaseH-like_sf"/>
</dbReference>
<feature type="domain" description="Integrase catalytic" evidence="1">
    <location>
        <begin position="1"/>
        <end position="120"/>
    </location>
</feature>
<sequence length="120" mass="14188">MMCDRMIIAYHLGLTGKASVAARTLAIRQAEWIQPPVIRTDNGPQFIAQTFDQQCHQWGIEHERIPVHSPNYNDYIESWHAPRERECLNRQEFDTYQDAYRGVTRWIEDYSTIRIHSGLR</sequence>
<evidence type="ECO:0000313" key="2">
    <source>
        <dbReference type="EMBL" id="PSR24777.1"/>
    </source>
</evidence>
<dbReference type="EMBL" id="PXYX01000043">
    <property type="protein sequence ID" value="PSR24777.1"/>
    <property type="molecule type" value="Genomic_DNA"/>
</dbReference>
<dbReference type="InterPro" id="IPR001584">
    <property type="entry name" value="Integrase_cat-core"/>
</dbReference>
<dbReference type="Proteomes" id="UP000242705">
    <property type="component" value="Unassembled WGS sequence"/>
</dbReference>
<dbReference type="InterPro" id="IPR036397">
    <property type="entry name" value="RNaseH_sf"/>
</dbReference>
<dbReference type="Gene3D" id="3.30.420.10">
    <property type="entry name" value="Ribonuclease H-like superfamily/Ribonuclease H"/>
    <property type="match status" value="1"/>
</dbReference>
<dbReference type="GO" id="GO:0015074">
    <property type="term" value="P:DNA integration"/>
    <property type="evidence" value="ECO:0007669"/>
    <property type="project" value="InterPro"/>
</dbReference>
<name>A0A2T2WRB6_SULTH</name>
<comment type="caution">
    <text evidence="2">The sequence shown here is derived from an EMBL/GenBank/DDBJ whole genome shotgun (WGS) entry which is preliminary data.</text>
</comment>
<reference evidence="2 3" key="1">
    <citation type="journal article" date="2014" name="BMC Genomics">
        <title>Comparison of environmental and isolate Sulfobacillus genomes reveals diverse carbon, sulfur, nitrogen, and hydrogen metabolisms.</title>
        <authorList>
            <person name="Justice N.B."/>
            <person name="Norman A."/>
            <person name="Brown C.T."/>
            <person name="Singh A."/>
            <person name="Thomas B.C."/>
            <person name="Banfield J.F."/>
        </authorList>
    </citation>
    <scope>NUCLEOTIDE SEQUENCE [LARGE SCALE GENOMIC DNA]</scope>
    <source>
        <strain evidence="2">AMDSBA5</strain>
    </source>
</reference>
<dbReference type="SUPFAM" id="SSF53098">
    <property type="entry name" value="Ribonuclease H-like"/>
    <property type="match status" value="1"/>
</dbReference>
<dbReference type="AlphaFoldDB" id="A0A2T2WRB6"/>
<dbReference type="PANTHER" id="PTHR47515">
    <property type="entry name" value="LOW CALCIUM RESPONSE LOCUS PROTEIN T"/>
    <property type="match status" value="1"/>
</dbReference>
<dbReference type="PROSITE" id="PS50994">
    <property type="entry name" value="INTEGRASE"/>
    <property type="match status" value="1"/>
</dbReference>
<evidence type="ECO:0000259" key="1">
    <source>
        <dbReference type="PROSITE" id="PS50994"/>
    </source>
</evidence>
<organism evidence="2 3">
    <name type="scientific">Sulfobacillus thermosulfidooxidans</name>
    <dbReference type="NCBI Taxonomy" id="28034"/>
    <lineage>
        <taxon>Bacteria</taxon>
        <taxon>Bacillati</taxon>
        <taxon>Bacillota</taxon>
        <taxon>Clostridia</taxon>
        <taxon>Eubacteriales</taxon>
        <taxon>Clostridiales Family XVII. Incertae Sedis</taxon>
        <taxon>Sulfobacillus</taxon>
    </lineage>
</organism>
<dbReference type="GO" id="GO:0003676">
    <property type="term" value="F:nucleic acid binding"/>
    <property type="evidence" value="ECO:0007669"/>
    <property type="project" value="InterPro"/>
</dbReference>
<dbReference type="PANTHER" id="PTHR47515:SF2">
    <property type="entry name" value="INTEGRASE CORE DOMAIN PROTEIN"/>
    <property type="match status" value="1"/>
</dbReference>
<dbReference type="Pfam" id="PF13683">
    <property type="entry name" value="rve_3"/>
    <property type="match status" value="1"/>
</dbReference>
<gene>
    <name evidence="2" type="ORF">C7B47_14025</name>
</gene>